<keyword evidence="1" id="KW-0812">Transmembrane</keyword>
<evidence type="ECO:0000256" key="1">
    <source>
        <dbReference type="SAM" id="Phobius"/>
    </source>
</evidence>
<evidence type="ECO:0000313" key="3">
    <source>
        <dbReference type="Proteomes" id="UP001642540"/>
    </source>
</evidence>
<feature type="transmembrane region" description="Helical" evidence="1">
    <location>
        <begin position="99"/>
        <end position="124"/>
    </location>
</feature>
<keyword evidence="1" id="KW-1133">Transmembrane helix</keyword>
<feature type="transmembrane region" description="Helical" evidence="1">
    <location>
        <begin position="65"/>
        <end position="87"/>
    </location>
</feature>
<dbReference type="EMBL" id="CAXLJM020000017">
    <property type="protein sequence ID" value="CAL8083822.1"/>
    <property type="molecule type" value="Genomic_DNA"/>
</dbReference>
<feature type="transmembrane region" description="Helical" evidence="1">
    <location>
        <begin position="30"/>
        <end position="53"/>
    </location>
</feature>
<accession>A0ABP1Q2U5</accession>
<reference evidence="2 3" key="1">
    <citation type="submission" date="2024-08" db="EMBL/GenBank/DDBJ databases">
        <authorList>
            <person name="Cucini C."/>
            <person name="Frati F."/>
        </authorList>
    </citation>
    <scope>NUCLEOTIDE SEQUENCE [LARGE SCALE GENOMIC DNA]</scope>
</reference>
<evidence type="ECO:0000313" key="2">
    <source>
        <dbReference type="EMBL" id="CAL8083822.1"/>
    </source>
</evidence>
<gene>
    <name evidence="2" type="ORF">ODALV1_LOCUS5607</name>
</gene>
<comment type="caution">
    <text evidence="2">The sequence shown here is derived from an EMBL/GenBank/DDBJ whole genome shotgun (WGS) entry which is preliminary data.</text>
</comment>
<keyword evidence="3" id="KW-1185">Reference proteome</keyword>
<dbReference type="Proteomes" id="UP001642540">
    <property type="component" value="Unassembled WGS sequence"/>
</dbReference>
<proteinExistence type="predicted"/>
<organism evidence="2 3">
    <name type="scientific">Orchesella dallaii</name>
    <dbReference type="NCBI Taxonomy" id="48710"/>
    <lineage>
        <taxon>Eukaryota</taxon>
        <taxon>Metazoa</taxon>
        <taxon>Ecdysozoa</taxon>
        <taxon>Arthropoda</taxon>
        <taxon>Hexapoda</taxon>
        <taxon>Collembola</taxon>
        <taxon>Entomobryomorpha</taxon>
        <taxon>Entomobryoidea</taxon>
        <taxon>Orchesellidae</taxon>
        <taxon>Orchesellinae</taxon>
        <taxon>Orchesella</taxon>
    </lineage>
</organism>
<protein>
    <submittedName>
        <fullName evidence="2">Uncharacterized protein</fullName>
    </submittedName>
</protein>
<keyword evidence="1" id="KW-0472">Membrane</keyword>
<sequence>MSVLFTDSHKAMVEAINRLKIWHLVDHPPFYLDILGLAFCGLTFILLVSTLVIPAISIVFEVDPLIPFLPIVPLIPINFPVILLILIRYLFFVLDTAVIVRWGCFVFTHLAMVLSVGNTGLILLRKCINTNYRLFVRKRLAWERLEYYSGQLVITP</sequence>
<name>A0ABP1Q2U5_9HEXA</name>